<protein>
    <submittedName>
        <fullName evidence="1">Uncharacterized protein</fullName>
    </submittedName>
</protein>
<name>A0A8T2KDU6_9PIPI</name>
<dbReference type="AlphaFoldDB" id="A0A8T2KDU6"/>
<proteinExistence type="predicted"/>
<evidence type="ECO:0000313" key="1">
    <source>
        <dbReference type="EMBL" id="KAG8452771.1"/>
    </source>
</evidence>
<dbReference type="Proteomes" id="UP000812440">
    <property type="component" value="Chromosome 2"/>
</dbReference>
<sequence>MLTNSTGICHIGGIHYPDRPPILDSHSSAIHGVIVSAQSKMETLCPYQVANSGNSSYCDLFDPYIWLLFLSRCMTTFSTSGNLSSI</sequence>
<reference evidence="1" key="1">
    <citation type="thesis" date="2020" institute="ProQuest LLC" country="789 East Eisenhower Parkway, Ann Arbor, MI, USA">
        <title>Comparative Genomics and Chromosome Evolution.</title>
        <authorList>
            <person name="Mudd A.B."/>
        </authorList>
    </citation>
    <scope>NUCLEOTIDE SEQUENCE</scope>
    <source>
        <strain evidence="1">Female2</strain>
        <tissue evidence="1">Blood</tissue>
    </source>
</reference>
<gene>
    <name evidence="1" type="ORF">GDO86_004530</name>
</gene>
<evidence type="ECO:0000313" key="2">
    <source>
        <dbReference type="Proteomes" id="UP000812440"/>
    </source>
</evidence>
<organism evidence="1 2">
    <name type="scientific">Hymenochirus boettgeri</name>
    <name type="common">Congo dwarf clawed frog</name>
    <dbReference type="NCBI Taxonomy" id="247094"/>
    <lineage>
        <taxon>Eukaryota</taxon>
        <taxon>Metazoa</taxon>
        <taxon>Chordata</taxon>
        <taxon>Craniata</taxon>
        <taxon>Vertebrata</taxon>
        <taxon>Euteleostomi</taxon>
        <taxon>Amphibia</taxon>
        <taxon>Batrachia</taxon>
        <taxon>Anura</taxon>
        <taxon>Pipoidea</taxon>
        <taxon>Pipidae</taxon>
        <taxon>Pipinae</taxon>
        <taxon>Hymenochirus</taxon>
    </lineage>
</organism>
<accession>A0A8T2KDU6</accession>
<dbReference type="EMBL" id="JAACNH010000002">
    <property type="protein sequence ID" value="KAG8452771.1"/>
    <property type="molecule type" value="Genomic_DNA"/>
</dbReference>
<keyword evidence="2" id="KW-1185">Reference proteome</keyword>
<comment type="caution">
    <text evidence="1">The sequence shown here is derived from an EMBL/GenBank/DDBJ whole genome shotgun (WGS) entry which is preliminary data.</text>
</comment>